<proteinExistence type="predicted"/>
<dbReference type="PANTHER" id="PTHR12419:SF7">
    <property type="entry name" value="OTU DOMAIN-CONTAINING PROTEIN 3"/>
    <property type="match status" value="1"/>
</dbReference>
<feature type="compositionally biased region" description="Low complexity" evidence="1">
    <location>
        <begin position="211"/>
        <end position="220"/>
    </location>
</feature>
<keyword evidence="4" id="KW-1185">Reference proteome</keyword>
<comment type="caution">
    <text evidence="3">The sequence shown here is derived from an EMBL/GenBank/DDBJ whole genome shotgun (WGS) entry which is preliminary data.</text>
</comment>
<name>A0AA38LY04_9TREE</name>
<evidence type="ECO:0000256" key="1">
    <source>
        <dbReference type="SAM" id="MobiDB-lite"/>
    </source>
</evidence>
<dbReference type="SUPFAM" id="SSF54001">
    <property type="entry name" value="Cysteine proteinases"/>
    <property type="match status" value="1"/>
</dbReference>
<feature type="compositionally biased region" description="Polar residues" evidence="1">
    <location>
        <begin position="442"/>
        <end position="455"/>
    </location>
</feature>
<feature type="region of interest" description="Disordered" evidence="1">
    <location>
        <begin position="36"/>
        <end position="78"/>
    </location>
</feature>
<dbReference type="GO" id="GO:0016579">
    <property type="term" value="P:protein deubiquitination"/>
    <property type="evidence" value="ECO:0007669"/>
    <property type="project" value="TreeGrafter"/>
</dbReference>
<evidence type="ECO:0000313" key="4">
    <source>
        <dbReference type="Proteomes" id="UP001164286"/>
    </source>
</evidence>
<dbReference type="InterPro" id="IPR003323">
    <property type="entry name" value="OTU_dom"/>
</dbReference>
<evidence type="ECO:0000259" key="2">
    <source>
        <dbReference type="PROSITE" id="PS50802"/>
    </source>
</evidence>
<dbReference type="Gene3D" id="3.90.70.80">
    <property type="match status" value="1"/>
</dbReference>
<dbReference type="RefSeq" id="XP_052947908.1">
    <property type="nucleotide sequence ID" value="XM_053088345.1"/>
</dbReference>
<dbReference type="Proteomes" id="UP001164286">
    <property type="component" value="Unassembled WGS sequence"/>
</dbReference>
<feature type="region of interest" description="Disordered" evidence="1">
    <location>
        <begin position="1"/>
        <end position="24"/>
    </location>
</feature>
<protein>
    <recommendedName>
        <fullName evidence="2">OTU domain-containing protein</fullName>
    </recommendedName>
</protein>
<feature type="compositionally biased region" description="Basic and acidic residues" evidence="1">
    <location>
        <begin position="526"/>
        <end position="561"/>
    </location>
</feature>
<feature type="region of interest" description="Disordered" evidence="1">
    <location>
        <begin position="428"/>
        <end position="561"/>
    </location>
</feature>
<feature type="compositionally biased region" description="Low complexity" evidence="1">
    <location>
        <begin position="429"/>
        <end position="438"/>
    </location>
</feature>
<feature type="compositionally biased region" description="Basic and acidic residues" evidence="1">
    <location>
        <begin position="506"/>
        <end position="518"/>
    </location>
</feature>
<evidence type="ECO:0000313" key="3">
    <source>
        <dbReference type="EMBL" id="KAI9638131.1"/>
    </source>
</evidence>
<sequence>MRDQSPFTPLSPDPTPGPSSRDRRYACAPFFLPLFTSPSTAPLRLRGGARGKGKSQPPGSSRRLEVPTASRVKTRSSRATPFTDLDKLKLEEQAVKSEVARLNLALRDVEGDGNCLFRALSDQIYGDQKRHPEMRKFTCDYLEAHEADLGYWASYCSFMDGEDYAGYVKRMRKSGQYASELEVIAAARWLKRDIRIIHKDHSETIPCTVDPSTAPVATPEPEAPPLAPVESQSGAVPAPATPQPPGRQRRRTRSATTCLLATPAAPPPSSPMYATALAEYLPDTREGRTMLWLALFNDAEHYQSIRRKGDRERGPAEVEDRLALPHEKDLSESARIARGEMPVPGPDKSASAKVALVQASLPTGHAFSADHITNILARAKGDVGGAVEILLEEMDGSSDMSELSDEDSDGKVEAMLLDPVEELSSQTYREAPAAIPRPARTDSPSGSSITTADQTSESDDLSHSSIATTQSVESLASRRSTRSTSGGSKGKGKVTKPYERPVAARKGKELSKELEELKMGAGAGPSKRESERRQSAAEQGERRRSQLDELKAARERQKVKA</sequence>
<dbReference type="PANTHER" id="PTHR12419">
    <property type="entry name" value="OTU DOMAIN CONTAINING PROTEIN"/>
    <property type="match status" value="1"/>
</dbReference>
<dbReference type="InterPro" id="IPR038765">
    <property type="entry name" value="Papain-like_cys_pep_sf"/>
</dbReference>
<feature type="domain" description="OTU" evidence="2">
    <location>
        <begin position="104"/>
        <end position="308"/>
    </location>
</feature>
<dbReference type="GeneID" id="77727550"/>
<feature type="compositionally biased region" description="Polar residues" evidence="1">
    <location>
        <begin position="463"/>
        <end position="474"/>
    </location>
</feature>
<gene>
    <name evidence="3" type="ORF">MKK02DRAFT_31624</name>
</gene>
<reference evidence="3" key="1">
    <citation type="journal article" date="2022" name="G3 (Bethesda)">
        <title>High quality genome of the basidiomycete yeast Dioszegia hungarica PDD-24b-2 isolated from cloud water.</title>
        <authorList>
            <person name="Jarrige D."/>
            <person name="Haridas S."/>
            <person name="Bleykasten-Grosshans C."/>
            <person name="Joly M."/>
            <person name="Nadalig T."/>
            <person name="Sancelme M."/>
            <person name="Vuilleumier S."/>
            <person name="Grigoriev I.V."/>
            <person name="Amato P."/>
            <person name="Bringel F."/>
        </authorList>
    </citation>
    <scope>NUCLEOTIDE SEQUENCE</scope>
    <source>
        <strain evidence="3">PDD-24b-2</strain>
    </source>
</reference>
<accession>A0AA38LY04</accession>
<feature type="compositionally biased region" description="Low complexity" evidence="1">
    <location>
        <begin position="228"/>
        <end position="238"/>
    </location>
</feature>
<dbReference type="EMBL" id="JAKWFO010000003">
    <property type="protein sequence ID" value="KAI9638131.1"/>
    <property type="molecule type" value="Genomic_DNA"/>
</dbReference>
<dbReference type="PROSITE" id="PS50802">
    <property type="entry name" value="OTU"/>
    <property type="match status" value="1"/>
</dbReference>
<dbReference type="GO" id="GO:0004843">
    <property type="term" value="F:cysteine-type deubiquitinase activity"/>
    <property type="evidence" value="ECO:0007669"/>
    <property type="project" value="TreeGrafter"/>
</dbReference>
<dbReference type="InterPro" id="IPR050704">
    <property type="entry name" value="Peptidase_C85-like"/>
</dbReference>
<feature type="region of interest" description="Disordered" evidence="1">
    <location>
        <begin position="207"/>
        <end position="253"/>
    </location>
</feature>
<dbReference type="AlphaFoldDB" id="A0AA38LY04"/>
<organism evidence="3 4">
    <name type="scientific">Dioszegia hungarica</name>
    <dbReference type="NCBI Taxonomy" id="4972"/>
    <lineage>
        <taxon>Eukaryota</taxon>
        <taxon>Fungi</taxon>
        <taxon>Dikarya</taxon>
        <taxon>Basidiomycota</taxon>
        <taxon>Agaricomycotina</taxon>
        <taxon>Tremellomycetes</taxon>
        <taxon>Tremellales</taxon>
        <taxon>Bulleribasidiaceae</taxon>
        <taxon>Dioszegia</taxon>
    </lineage>
</organism>
<dbReference type="Pfam" id="PF02338">
    <property type="entry name" value="OTU"/>
    <property type="match status" value="1"/>
</dbReference>